<feature type="compositionally biased region" description="Polar residues" evidence="1">
    <location>
        <begin position="8"/>
        <end position="22"/>
    </location>
</feature>
<feature type="region of interest" description="Disordered" evidence="1">
    <location>
        <begin position="1"/>
        <end position="22"/>
    </location>
</feature>
<evidence type="ECO:0000313" key="2">
    <source>
        <dbReference type="EMBL" id="MBK1666616.1"/>
    </source>
</evidence>
<gene>
    <name evidence="2" type="ORF">CKO28_00980</name>
</gene>
<proteinExistence type="predicted"/>
<dbReference type="Proteomes" id="UP001296873">
    <property type="component" value="Unassembled WGS sequence"/>
</dbReference>
<comment type="caution">
    <text evidence="2">The sequence shown here is derived from an EMBL/GenBank/DDBJ whole genome shotgun (WGS) entry which is preliminary data.</text>
</comment>
<evidence type="ECO:0000256" key="1">
    <source>
        <dbReference type="SAM" id="MobiDB-lite"/>
    </source>
</evidence>
<accession>A0ABS1D881</accession>
<dbReference type="RefSeq" id="WP_200338667.1">
    <property type="nucleotide sequence ID" value="NZ_NRRL01000001.1"/>
</dbReference>
<sequence length="86" mass="9763">MFRRQETPSRASTGQTLDHVTQQATSARISCLKREIAEFDRRTVEARRTGPPLMVSALEGHAARKREELNDLIQSLPRSVRCKIDS</sequence>
<evidence type="ECO:0000313" key="3">
    <source>
        <dbReference type="Proteomes" id="UP001296873"/>
    </source>
</evidence>
<dbReference type="EMBL" id="NRRL01000001">
    <property type="protein sequence ID" value="MBK1666616.1"/>
    <property type="molecule type" value="Genomic_DNA"/>
</dbReference>
<name>A0ABS1D881_9PROT</name>
<protein>
    <submittedName>
        <fullName evidence="2">Uncharacterized protein</fullName>
    </submittedName>
</protein>
<keyword evidence="3" id="KW-1185">Reference proteome</keyword>
<organism evidence="2 3">
    <name type="scientific">Rhodovibrio sodomensis</name>
    <dbReference type="NCBI Taxonomy" id="1088"/>
    <lineage>
        <taxon>Bacteria</taxon>
        <taxon>Pseudomonadati</taxon>
        <taxon>Pseudomonadota</taxon>
        <taxon>Alphaproteobacteria</taxon>
        <taxon>Rhodospirillales</taxon>
        <taxon>Rhodovibrionaceae</taxon>
        <taxon>Rhodovibrio</taxon>
    </lineage>
</organism>
<reference evidence="2 3" key="1">
    <citation type="journal article" date="2020" name="Microorganisms">
        <title>Osmotic Adaptation and Compatible Solute Biosynthesis of Phototrophic Bacteria as Revealed from Genome Analyses.</title>
        <authorList>
            <person name="Imhoff J.F."/>
            <person name="Rahn T."/>
            <person name="Kunzel S."/>
            <person name="Keller A."/>
            <person name="Neulinger S.C."/>
        </authorList>
    </citation>
    <scope>NUCLEOTIDE SEQUENCE [LARGE SCALE GENOMIC DNA]</scope>
    <source>
        <strain evidence="2 3">DSM 9895</strain>
    </source>
</reference>